<evidence type="ECO:0000313" key="1">
    <source>
        <dbReference type="EMBL" id="KAH7904283.1"/>
    </source>
</evidence>
<keyword evidence="2" id="KW-1185">Reference proteome</keyword>
<reference evidence="1" key="1">
    <citation type="journal article" date="2021" name="New Phytol.">
        <title>Evolutionary innovations through gain and loss of genes in the ectomycorrhizal Boletales.</title>
        <authorList>
            <person name="Wu G."/>
            <person name="Miyauchi S."/>
            <person name="Morin E."/>
            <person name="Kuo A."/>
            <person name="Drula E."/>
            <person name="Varga T."/>
            <person name="Kohler A."/>
            <person name="Feng B."/>
            <person name="Cao Y."/>
            <person name="Lipzen A."/>
            <person name="Daum C."/>
            <person name="Hundley H."/>
            <person name="Pangilinan J."/>
            <person name="Johnson J."/>
            <person name="Barry K."/>
            <person name="LaButti K."/>
            <person name="Ng V."/>
            <person name="Ahrendt S."/>
            <person name="Min B."/>
            <person name="Choi I.G."/>
            <person name="Park H."/>
            <person name="Plett J.M."/>
            <person name="Magnuson J."/>
            <person name="Spatafora J.W."/>
            <person name="Nagy L.G."/>
            <person name="Henrissat B."/>
            <person name="Grigoriev I.V."/>
            <person name="Yang Z.L."/>
            <person name="Xu J."/>
            <person name="Martin F.M."/>
        </authorList>
    </citation>
    <scope>NUCLEOTIDE SEQUENCE</scope>
    <source>
        <strain evidence="1">ATCC 28755</strain>
    </source>
</reference>
<sequence length="417" mass="44721">MRFALATVIAALPFLVAGTPGKGTKAGLSIPISKRSSLPNPDGTANLEALRAHAEDIKAKYLNGFDRYKQNTGSRHPSAPRRRARKRDTGSESLNYFNSEQLGTEMWYGEISVGTPAQTYTVRFDTGSSDLFLPAVDCYNCGDHKKYDPTSSSTSQDLEEQFSIGYPTYEYYATGDLFNDTVTIAGFTATKQTLGAASNYSVQFDSSRFPADGLMGMAFQSGSAYNATPVFQSLVDQGAISEPVFAFKLAQNGSELYLGGTNPALYEGDFTYAPGLWEVKLDAVSVNGASILFATTYSVVDTGTSLIVGGNDVDAFNKAIGAQDASDTVGRGFYTFPCNKVPNVSITYGGKEWPIPVQSFNLGPVSSGSNACVSSVIIGNAAPHSYWIVGDVFLKNVYTAFDVGNNRVGFAELSDFY</sequence>
<comment type="caution">
    <text evidence="1">The sequence shown here is derived from an EMBL/GenBank/DDBJ whole genome shotgun (WGS) entry which is preliminary data.</text>
</comment>
<protein>
    <submittedName>
        <fullName evidence="1">Aspartic peptidase domain-containing protein</fullName>
    </submittedName>
</protein>
<name>A0ACB7ZTZ7_9AGAM</name>
<evidence type="ECO:0000313" key="2">
    <source>
        <dbReference type="Proteomes" id="UP000790377"/>
    </source>
</evidence>
<organism evidence="1 2">
    <name type="scientific">Hygrophoropsis aurantiaca</name>
    <dbReference type="NCBI Taxonomy" id="72124"/>
    <lineage>
        <taxon>Eukaryota</taxon>
        <taxon>Fungi</taxon>
        <taxon>Dikarya</taxon>
        <taxon>Basidiomycota</taxon>
        <taxon>Agaricomycotina</taxon>
        <taxon>Agaricomycetes</taxon>
        <taxon>Agaricomycetidae</taxon>
        <taxon>Boletales</taxon>
        <taxon>Coniophorineae</taxon>
        <taxon>Hygrophoropsidaceae</taxon>
        <taxon>Hygrophoropsis</taxon>
    </lineage>
</organism>
<gene>
    <name evidence="1" type="ORF">BJ138DRAFT_1119555</name>
</gene>
<dbReference type="EMBL" id="MU268533">
    <property type="protein sequence ID" value="KAH7904283.1"/>
    <property type="molecule type" value="Genomic_DNA"/>
</dbReference>
<proteinExistence type="predicted"/>
<accession>A0ACB7ZTZ7</accession>
<dbReference type="Proteomes" id="UP000790377">
    <property type="component" value="Unassembled WGS sequence"/>
</dbReference>